<dbReference type="InterPro" id="IPR000888">
    <property type="entry name" value="RmlC-like"/>
</dbReference>
<protein>
    <submittedName>
        <fullName evidence="3">Spore coat protein</fullName>
    </submittedName>
</protein>
<keyword evidence="3" id="KW-0167">Capsid protein</keyword>
<evidence type="ECO:0000256" key="1">
    <source>
        <dbReference type="PIRSR" id="PIRSR600888-1"/>
    </source>
</evidence>
<evidence type="ECO:0000313" key="4">
    <source>
        <dbReference type="Proteomes" id="UP000229080"/>
    </source>
</evidence>
<dbReference type="Pfam" id="PF00908">
    <property type="entry name" value="dTDP_sugar_isom"/>
    <property type="match status" value="1"/>
</dbReference>
<sequence>MIDGVKIKQLKVFSDDRGFITEVTKSGEEVFVEIKQATYTETYPGVIKAFHWHKKQTDIWFVASGMAQVVLYDLREDSLTRGQTDIFYLGEQNRAALLIPPGVAHGYRVLGGKPVKLFYHTDQAYDPQNPDEERISFDDPTISFDWSTKNR</sequence>
<dbReference type="PANTHER" id="PTHR21047:SF2">
    <property type="entry name" value="THYMIDINE DIPHOSPHO-4-KETO-RHAMNOSE 3,5-EPIMERASE"/>
    <property type="match status" value="1"/>
</dbReference>
<reference evidence="4" key="1">
    <citation type="submission" date="2017-09" db="EMBL/GenBank/DDBJ databases">
        <title>Depth-based differentiation of microbial function through sediment-hosted aquifers and enrichment of novel symbionts in the deep terrestrial subsurface.</title>
        <authorList>
            <person name="Probst A.J."/>
            <person name="Ladd B."/>
            <person name="Jarett J.K."/>
            <person name="Geller-Mcgrath D.E."/>
            <person name="Sieber C.M.K."/>
            <person name="Emerson J.B."/>
            <person name="Anantharaman K."/>
            <person name="Thomas B.C."/>
            <person name="Malmstrom R."/>
            <person name="Stieglmeier M."/>
            <person name="Klingl A."/>
            <person name="Woyke T."/>
            <person name="Ryan C.M."/>
            <person name="Banfield J.F."/>
        </authorList>
    </citation>
    <scope>NUCLEOTIDE SEQUENCE [LARGE SCALE GENOMIC DNA]</scope>
</reference>
<dbReference type="GO" id="GO:0019305">
    <property type="term" value="P:dTDP-rhamnose biosynthetic process"/>
    <property type="evidence" value="ECO:0007669"/>
    <property type="project" value="TreeGrafter"/>
</dbReference>
<dbReference type="InterPro" id="IPR011051">
    <property type="entry name" value="RmlC_Cupin_sf"/>
</dbReference>
<dbReference type="Gene3D" id="2.60.120.10">
    <property type="entry name" value="Jelly Rolls"/>
    <property type="match status" value="1"/>
</dbReference>
<keyword evidence="3" id="KW-0946">Virion</keyword>
<dbReference type="GO" id="GO:0005829">
    <property type="term" value="C:cytosol"/>
    <property type="evidence" value="ECO:0007669"/>
    <property type="project" value="TreeGrafter"/>
</dbReference>
<gene>
    <name evidence="3" type="ORF">COT61_02725</name>
</gene>
<name>A0A2H0WVK3_9BACT</name>
<feature type="active site" description="Proton donor" evidence="1">
    <location>
        <position position="119"/>
    </location>
</feature>
<dbReference type="GO" id="GO:0000271">
    <property type="term" value="P:polysaccharide biosynthetic process"/>
    <property type="evidence" value="ECO:0007669"/>
    <property type="project" value="TreeGrafter"/>
</dbReference>
<dbReference type="EMBL" id="PEZF01000093">
    <property type="protein sequence ID" value="PIS16667.1"/>
    <property type="molecule type" value="Genomic_DNA"/>
</dbReference>
<evidence type="ECO:0000256" key="2">
    <source>
        <dbReference type="PIRSR" id="PIRSR600888-3"/>
    </source>
</evidence>
<dbReference type="InterPro" id="IPR014710">
    <property type="entry name" value="RmlC-like_jellyroll"/>
</dbReference>
<dbReference type="GO" id="GO:0008830">
    <property type="term" value="F:dTDP-4-dehydrorhamnose 3,5-epimerase activity"/>
    <property type="evidence" value="ECO:0007669"/>
    <property type="project" value="InterPro"/>
</dbReference>
<accession>A0A2H0WVK3</accession>
<dbReference type="Proteomes" id="UP000229080">
    <property type="component" value="Unassembled WGS sequence"/>
</dbReference>
<feature type="site" description="Participates in a stacking interaction with the thymidine ring of dTDP-4-oxo-6-deoxyglucose" evidence="2">
    <location>
        <position position="125"/>
    </location>
</feature>
<proteinExistence type="predicted"/>
<comment type="caution">
    <text evidence="3">The sequence shown here is derived from an EMBL/GenBank/DDBJ whole genome shotgun (WGS) entry which is preliminary data.</text>
</comment>
<dbReference type="PANTHER" id="PTHR21047">
    <property type="entry name" value="DTDP-6-DEOXY-D-GLUCOSE-3,5 EPIMERASE"/>
    <property type="match status" value="1"/>
</dbReference>
<feature type="active site" description="Proton acceptor" evidence="1">
    <location>
        <position position="51"/>
    </location>
</feature>
<organism evidence="3 4">
    <name type="scientific">Candidatus Portnoybacteria bacterium CG09_land_8_20_14_0_10_44_13</name>
    <dbReference type="NCBI Taxonomy" id="1974811"/>
    <lineage>
        <taxon>Bacteria</taxon>
        <taxon>Candidatus Portnoyibacteriota</taxon>
    </lineage>
</organism>
<dbReference type="SUPFAM" id="SSF51182">
    <property type="entry name" value="RmlC-like cupins"/>
    <property type="match status" value="1"/>
</dbReference>
<evidence type="ECO:0000313" key="3">
    <source>
        <dbReference type="EMBL" id="PIS16667.1"/>
    </source>
</evidence>
<dbReference type="AlphaFoldDB" id="A0A2H0WVK3"/>